<feature type="region of interest" description="Disordered" evidence="1">
    <location>
        <begin position="16"/>
        <end position="114"/>
    </location>
</feature>
<protein>
    <submittedName>
        <fullName evidence="2">Uncharacterized protein</fullName>
    </submittedName>
</protein>
<feature type="compositionally biased region" description="Basic residues" evidence="1">
    <location>
        <begin position="23"/>
        <end position="44"/>
    </location>
</feature>
<feature type="compositionally biased region" description="Basic and acidic residues" evidence="1">
    <location>
        <begin position="79"/>
        <end position="92"/>
    </location>
</feature>
<gene>
    <name evidence="2" type="ORF">K470DRAFT_255859</name>
</gene>
<reference evidence="2" key="1">
    <citation type="journal article" date="2020" name="Stud. Mycol.">
        <title>101 Dothideomycetes genomes: a test case for predicting lifestyles and emergence of pathogens.</title>
        <authorList>
            <person name="Haridas S."/>
            <person name="Albert R."/>
            <person name="Binder M."/>
            <person name="Bloem J."/>
            <person name="Labutti K."/>
            <person name="Salamov A."/>
            <person name="Andreopoulos B."/>
            <person name="Baker S."/>
            <person name="Barry K."/>
            <person name="Bills G."/>
            <person name="Bluhm B."/>
            <person name="Cannon C."/>
            <person name="Castanera R."/>
            <person name="Culley D."/>
            <person name="Daum C."/>
            <person name="Ezra D."/>
            <person name="Gonzalez J."/>
            <person name="Henrissat B."/>
            <person name="Kuo A."/>
            <person name="Liang C."/>
            <person name="Lipzen A."/>
            <person name="Lutzoni F."/>
            <person name="Magnuson J."/>
            <person name="Mondo S."/>
            <person name="Nolan M."/>
            <person name="Ohm R."/>
            <person name="Pangilinan J."/>
            <person name="Park H.-J."/>
            <person name="Ramirez L."/>
            <person name="Alfaro M."/>
            <person name="Sun H."/>
            <person name="Tritt A."/>
            <person name="Yoshinaga Y."/>
            <person name="Zwiers L.-H."/>
            <person name="Turgeon B."/>
            <person name="Goodwin S."/>
            <person name="Spatafora J."/>
            <person name="Crous P."/>
            <person name="Grigoriev I."/>
        </authorList>
    </citation>
    <scope>NUCLEOTIDE SEQUENCE</scope>
    <source>
        <strain evidence="2">CBS 480.64</strain>
    </source>
</reference>
<keyword evidence="3" id="KW-1185">Reference proteome</keyword>
<feature type="compositionally biased region" description="Low complexity" evidence="1">
    <location>
        <begin position="67"/>
        <end position="76"/>
    </location>
</feature>
<dbReference type="AlphaFoldDB" id="A0A6A7C5P2"/>
<name>A0A6A7C5P2_9PEZI</name>
<organism evidence="2 3">
    <name type="scientific">Piedraia hortae CBS 480.64</name>
    <dbReference type="NCBI Taxonomy" id="1314780"/>
    <lineage>
        <taxon>Eukaryota</taxon>
        <taxon>Fungi</taxon>
        <taxon>Dikarya</taxon>
        <taxon>Ascomycota</taxon>
        <taxon>Pezizomycotina</taxon>
        <taxon>Dothideomycetes</taxon>
        <taxon>Dothideomycetidae</taxon>
        <taxon>Capnodiales</taxon>
        <taxon>Piedraiaceae</taxon>
        <taxon>Piedraia</taxon>
    </lineage>
</organism>
<sequence>MGRVGFELDRRCLRRRNFDGRRNGWRGRLVRQKRGLRRVGRLKPAKRESKPEGKTPPAKDSPGRRNPPAAKPSSASGPNEKKPSSANGEKKPFVANKPKSSNESKHAKQPSTKS</sequence>
<evidence type="ECO:0000313" key="3">
    <source>
        <dbReference type="Proteomes" id="UP000799421"/>
    </source>
</evidence>
<evidence type="ECO:0000313" key="2">
    <source>
        <dbReference type="EMBL" id="KAF2862567.1"/>
    </source>
</evidence>
<dbReference type="EMBL" id="MU005965">
    <property type="protein sequence ID" value="KAF2862567.1"/>
    <property type="molecule type" value="Genomic_DNA"/>
</dbReference>
<dbReference type="Proteomes" id="UP000799421">
    <property type="component" value="Unassembled WGS sequence"/>
</dbReference>
<proteinExistence type="predicted"/>
<accession>A0A6A7C5P2</accession>
<evidence type="ECO:0000256" key="1">
    <source>
        <dbReference type="SAM" id="MobiDB-lite"/>
    </source>
</evidence>